<dbReference type="InterPro" id="IPR049730">
    <property type="entry name" value="SNF2/RAD54-like_C"/>
</dbReference>
<keyword evidence="1 9" id="KW-0547">Nucleotide-binding</keyword>
<dbReference type="InterPro" id="IPR057342">
    <property type="entry name" value="DEXDc_RapA"/>
</dbReference>
<dbReference type="InterPro" id="IPR027417">
    <property type="entry name" value="P-loop_NTPase"/>
</dbReference>
<dbReference type="AlphaFoldDB" id="A0AAJ0U3T9"/>
<evidence type="ECO:0000313" key="13">
    <source>
        <dbReference type="EMBL" id="MBK1704593.1"/>
    </source>
</evidence>
<evidence type="ECO:0000256" key="4">
    <source>
        <dbReference type="ARBA" id="ARBA00022840"/>
    </source>
</evidence>
<dbReference type="GO" id="GO:0004386">
    <property type="term" value="F:helicase activity"/>
    <property type="evidence" value="ECO:0007669"/>
    <property type="project" value="UniProtKB-UniRule"/>
</dbReference>
<dbReference type="Pfam" id="PF00176">
    <property type="entry name" value="SNF2-rel_dom"/>
    <property type="match status" value="1"/>
</dbReference>
<dbReference type="InterPro" id="IPR000330">
    <property type="entry name" value="SNF2_N"/>
</dbReference>
<dbReference type="GO" id="GO:0003677">
    <property type="term" value="F:DNA binding"/>
    <property type="evidence" value="ECO:0007669"/>
    <property type="project" value="UniProtKB-KW"/>
</dbReference>
<keyword evidence="7 9" id="KW-0010">Activator</keyword>
<feature type="short sequence motif" description="DEAH box" evidence="9">
    <location>
        <begin position="285"/>
        <end position="288"/>
    </location>
</feature>
<keyword evidence="6 9" id="KW-0238">DNA-binding</keyword>
<dbReference type="PANTHER" id="PTHR45766">
    <property type="entry name" value="DNA ANNEALING HELICASE AND ENDONUCLEASE ZRANB3 FAMILY MEMBER"/>
    <property type="match status" value="1"/>
</dbReference>
<dbReference type="EMBL" id="NRSJ01000012">
    <property type="protein sequence ID" value="MBK1704593.1"/>
    <property type="molecule type" value="Genomic_DNA"/>
</dbReference>
<keyword evidence="5 9" id="KW-0805">Transcription regulation</keyword>
<dbReference type="EC" id="3.6.4.-" evidence="9"/>
<evidence type="ECO:0000256" key="6">
    <source>
        <dbReference type="ARBA" id="ARBA00023125"/>
    </source>
</evidence>
<comment type="caution">
    <text evidence="13">The sequence shown here is derived from an EMBL/GenBank/DDBJ whole genome shotgun (WGS) entry which is preliminary data.</text>
</comment>
<evidence type="ECO:0000259" key="11">
    <source>
        <dbReference type="PROSITE" id="PS51192"/>
    </source>
</evidence>
<dbReference type="InterPro" id="IPR001650">
    <property type="entry name" value="Helicase_C-like"/>
</dbReference>
<evidence type="ECO:0000256" key="7">
    <source>
        <dbReference type="ARBA" id="ARBA00023159"/>
    </source>
</evidence>
<protein>
    <recommendedName>
        <fullName evidence="9">RNA polymerase-associated protein RapA</fullName>
        <ecNumber evidence="9">3.6.4.-</ecNumber>
    </recommendedName>
    <alternativeName>
        <fullName evidence="9">ATP-dependent helicase HepA</fullName>
    </alternativeName>
</protein>
<comment type="similarity">
    <text evidence="9">Belongs to the SNF2/RAD54 helicase family. RapA subfamily.</text>
</comment>
<feature type="region of interest" description="Disordered" evidence="10">
    <location>
        <begin position="381"/>
        <end position="415"/>
    </location>
</feature>
<reference evidence="13" key="2">
    <citation type="journal article" date="2020" name="Microorganisms">
        <title>Osmotic Adaptation and Compatible Solute Biosynthesis of Phototrophic Bacteria as Revealed from Genome Analyses.</title>
        <authorList>
            <person name="Imhoff J.F."/>
            <person name="Rahn T."/>
            <person name="Kunzel S."/>
            <person name="Keller A."/>
            <person name="Neulinger S.C."/>
        </authorList>
    </citation>
    <scope>NUCLEOTIDE SEQUENCE</scope>
    <source>
        <strain evidence="13">DSM 11080</strain>
    </source>
</reference>
<dbReference type="Gene3D" id="3.40.50.300">
    <property type="entry name" value="P-loop containing nucleotide triphosphate hydrolases"/>
    <property type="match status" value="1"/>
</dbReference>
<dbReference type="PANTHER" id="PTHR45766:SF6">
    <property type="entry name" value="SWI_SNF-RELATED MATRIX-ASSOCIATED ACTIN-DEPENDENT REGULATOR OF CHROMATIN SUBFAMILY A-LIKE PROTEIN 1"/>
    <property type="match status" value="1"/>
</dbReference>
<keyword evidence="8 9" id="KW-0804">Transcription</keyword>
<gene>
    <name evidence="9" type="primary">rapA</name>
    <name evidence="13" type="ORF">CKO40_08600</name>
</gene>
<comment type="function">
    <text evidence="9">Transcription regulator that activates transcription by stimulating RNA polymerase (RNAP) recycling in case of stress conditions such as supercoiled DNA or high salt concentrations. Probably acts by releasing the RNAP, when it is trapped or immobilized on tightly supercoiled DNA. Does not activate transcription on linear DNA. Probably not involved in DNA repair.</text>
</comment>
<dbReference type="Gene3D" id="3.30.360.80">
    <property type="match status" value="1"/>
</dbReference>
<dbReference type="CDD" id="cd18011">
    <property type="entry name" value="DEXDc_RapA"/>
    <property type="match status" value="1"/>
</dbReference>
<feature type="domain" description="Helicase C-terminal" evidence="12">
    <location>
        <begin position="488"/>
        <end position="647"/>
    </location>
</feature>
<comment type="subunit">
    <text evidence="9">Interacts with the RNAP. Has a higher affinity for the core RNAP than for the holoenzyme. Its ATPase activity is stimulated by binding to RNAP.</text>
</comment>
<dbReference type="PROSITE" id="PS51192">
    <property type="entry name" value="HELICASE_ATP_BIND_1"/>
    <property type="match status" value="1"/>
</dbReference>
<accession>A0AAJ0U3T9</accession>
<keyword evidence="3 9" id="KW-0347">Helicase</keyword>
<organism evidence="13 14">
    <name type="scientific">Halochromatium glycolicum</name>
    <dbReference type="NCBI Taxonomy" id="85075"/>
    <lineage>
        <taxon>Bacteria</taxon>
        <taxon>Pseudomonadati</taxon>
        <taxon>Pseudomonadota</taxon>
        <taxon>Gammaproteobacteria</taxon>
        <taxon>Chromatiales</taxon>
        <taxon>Chromatiaceae</taxon>
        <taxon>Halochromatium</taxon>
    </lineage>
</organism>
<evidence type="ECO:0000256" key="3">
    <source>
        <dbReference type="ARBA" id="ARBA00022806"/>
    </source>
</evidence>
<dbReference type="InterPro" id="IPR038718">
    <property type="entry name" value="SNF2-like_sf"/>
</dbReference>
<sequence length="965" mass="106701">MSEPASAFAVGQRWLSETQPELGLGMVENVEHRRVTVLFPATGERRTYAADNTPLWRAQLAAGELLRDLEGRDLTVVDLLEHNGFVTYLVRDTAGNEEPLPETRIDPTLRLSRPQQRLRAGRLDTDTWFRLRVQALEQTARLATAPARGLIGARISPIPHQLHIAAEVADRHQPRVLLADEVGLGKTIEAGLILHRLLLAGRVRRVLVLVPEPLLHQWLVELLRRFNRRFALFDRERLRGRGQAADAGNPFESEQQILCSLELLRDDPGLAESAMQAGWDLLICDEAHHLEWTPASASPAYDLVAGLAAQTPAVLLLTATPEQLGRAGHFGRLRLLDPERFGDYQDFLNEEARYAPVAELVTRLLDPSPLNADEQQRLEELVGPQDGGGPDPDLEAGALATEAQSSSEEADNAVPPGRQALIDRLLDLQGTGRVLFRNTRAAISGFPERQLYPAALEPSATESIADIDPLDPQRSALDDPDWAESDPRVDWLIEQLRALSPAKALLIAAAAETVLDLRRFLLERAGIHAAVFHEGMPIVERDRAAAFFADPEEGAQLLLCSEIGSEGRNFQFAHHLILFDLPEDPELLEQRIGRLDRIGQTETVAIHVPYRTGTADEVLFRWYHEGLDAFSAHQPAAPAVYWEQQERLGELLLDPAPEADEIAALVAEAASRRAELDAQLTQGRDRLLELSSHRPAVGRALAEAIDAEDRDPAIETFLTGLWDAFGVEREPGPSGSIVVRPGAHMMQERFPELPDEGLTATFSRTHALAHEERQFLTREHPLSRAALELVTGSHLGTSALVLTQDPRFPSSAVLLEAVYVAECPAPPVLNAQRFLPPTARRMLIDEHGQERSTEIDADALGGKCLRSRRPLAKALLEAKRKILDAMVTLAEQQAARETAELRDQAVALMRRELDGELVRLETLAQRNPAVRSEEIEALKAERDALTEALANSRLRLDALRVIAFA</sequence>
<dbReference type="Gene3D" id="6.10.140.2230">
    <property type="match status" value="1"/>
</dbReference>
<dbReference type="InterPro" id="IPR023949">
    <property type="entry name" value="Helicase_RapA"/>
</dbReference>
<dbReference type="Pfam" id="PF12137">
    <property type="entry name" value="RapA_C"/>
    <property type="match status" value="1"/>
</dbReference>
<evidence type="ECO:0000256" key="5">
    <source>
        <dbReference type="ARBA" id="ARBA00023015"/>
    </source>
</evidence>
<evidence type="ECO:0000256" key="2">
    <source>
        <dbReference type="ARBA" id="ARBA00022801"/>
    </source>
</evidence>
<keyword evidence="14" id="KW-1185">Reference proteome</keyword>
<keyword evidence="2 9" id="KW-0378">Hydrolase</keyword>
<evidence type="ECO:0000256" key="1">
    <source>
        <dbReference type="ARBA" id="ARBA00022741"/>
    </source>
</evidence>
<dbReference type="RefSeq" id="WP_200345800.1">
    <property type="nucleotide sequence ID" value="NZ_NRSJ01000012.1"/>
</dbReference>
<dbReference type="InterPro" id="IPR014001">
    <property type="entry name" value="Helicase_ATP-bd"/>
</dbReference>
<evidence type="ECO:0000256" key="9">
    <source>
        <dbReference type="HAMAP-Rule" id="MF_01821"/>
    </source>
</evidence>
<evidence type="ECO:0000313" key="14">
    <source>
        <dbReference type="Proteomes" id="UP001296776"/>
    </source>
</evidence>
<feature type="binding site" evidence="9">
    <location>
        <begin position="180"/>
        <end position="187"/>
    </location>
    <ligand>
        <name>ATP</name>
        <dbReference type="ChEBI" id="CHEBI:30616"/>
    </ligand>
</feature>
<name>A0AAJ0U3T9_9GAMM</name>
<dbReference type="NCBIfam" id="NF003426">
    <property type="entry name" value="PRK04914.1"/>
    <property type="match status" value="1"/>
</dbReference>
<dbReference type="Pfam" id="PF00271">
    <property type="entry name" value="Helicase_C"/>
    <property type="match status" value="1"/>
</dbReference>
<proteinExistence type="inferred from homology"/>
<dbReference type="Gene3D" id="3.40.50.10810">
    <property type="entry name" value="Tandem AAA-ATPase domain"/>
    <property type="match status" value="1"/>
</dbReference>
<dbReference type="InterPro" id="IPR040766">
    <property type="entry name" value="Tudor_2_RapA"/>
</dbReference>
<dbReference type="CDD" id="cd18793">
    <property type="entry name" value="SF2_C_SNF"/>
    <property type="match status" value="1"/>
</dbReference>
<dbReference type="GO" id="GO:0005524">
    <property type="term" value="F:ATP binding"/>
    <property type="evidence" value="ECO:0007669"/>
    <property type="project" value="UniProtKB-UniRule"/>
</dbReference>
<reference evidence="13" key="1">
    <citation type="submission" date="2017-08" db="EMBL/GenBank/DDBJ databases">
        <authorList>
            <person name="Imhoff J.F."/>
            <person name="Rahn T."/>
            <person name="Kuenzel S."/>
            <person name="Neulinger S.C."/>
        </authorList>
    </citation>
    <scope>NUCLEOTIDE SEQUENCE</scope>
    <source>
        <strain evidence="13">DSM 11080</strain>
    </source>
</reference>
<dbReference type="Pfam" id="PF18339">
    <property type="entry name" value="Tudor_1_RapA"/>
    <property type="match status" value="1"/>
</dbReference>
<dbReference type="HAMAP" id="MF_01821">
    <property type="entry name" value="Helicase_RapA"/>
    <property type="match status" value="1"/>
</dbReference>
<keyword evidence="4 9" id="KW-0067">ATP-binding</keyword>
<evidence type="ECO:0000256" key="10">
    <source>
        <dbReference type="SAM" id="MobiDB-lite"/>
    </source>
</evidence>
<dbReference type="SMART" id="SM00490">
    <property type="entry name" value="HELICc"/>
    <property type="match status" value="1"/>
</dbReference>
<evidence type="ECO:0000256" key="8">
    <source>
        <dbReference type="ARBA" id="ARBA00023163"/>
    </source>
</evidence>
<dbReference type="GO" id="GO:0016817">
    <property type="term" value="F:hydrolase activity, acting on acid anhydrides"/>
    <property type="evidence" value="ECO:0007669"/>
    <property type="project" value="InterPro"/>
</dbReference>
<dbReference type="Gene3D" id="2.30.30.930">
    <property type="match status" value="1"/>
</dbReference>
<dbReference type="PROSITE" id="PS51194">
    <property type="entry name" value="HELICASE_CTER"/>
    <property type="match status" value="1"/>
</dbReference>
<dbReference type="GO" id="GO:0006355">
    <property type="term" value="P:regulation of DNA-templated transcription"/>
    <property type="evidence" value="ECO:0007669"/>
    <property type="project" value="UniProtKB-UniRule"/>
</dbReference>
<feature type="domain" description="Helicase ATP-binding" evidence="11">
    <location>
        <begin position="167"/>
        <end position="339"/>
    </location>
</feature>
<evidence type="ECO:0000259" key="12">
    <source>
        <dbReference type="PROSITE" id="PS51194"/>
    </source>
</evidence>
<dbReference type="InterPro" id="IPR040765">
    <property type="entry name" value="Tudor_1_RapA"/>
</dbReference>
<dbReference type="Pfam" id="PF18337">
    <property type="entry name" value="Tudor_RapA"/>
    <property type="match status" value="1"/>
</dbReference>
<dbReference type="Gene3D" id="2.30.30.140">
    <property type="match status" value="1"/>
</dbReference>
<dbReference type="SUPFAM" id="SSF52540">
    <property type="entry name" value="P-loop containing nucleoside triphosphate hydrolases"/>
    <property type="match status" value="2"/>
</dbReference>
<dbReference type="InterPro" id="IPR022737">
    <property type="entry name" value="RapA_C"/>
</dbReference>
<dbReference type="Gene3D" id="6.10.140.1500">
    <property type="match status" value="1"/>
</dbReference>
<dbReference type="SMART" id="SM00487">
    <property type="entry name" value="DEXDc"/>
    <property type="match status" value="1"/>
</dbReference>
<dbReference type="Proteomes" id="UP001296776">
    <property type="component" value="Unassembled WGS sequence"/>
</dbReference>